<dbReference type="InterPro" id="IPR029020">
    <property type="entry name" value="Ammonium/urea_transptr"/>
</dbReference>
<dbReference type="GO" id="GO:0005886">
    <property type="term" value="C:plasma membrane"/>
    <property type="evidence" value="ECO:0007669"/>
    <property type="project" value="UniProtKB-SubCell"/>
</dbReference>
<evidence type="ECO:0000256" key="3">
    <source>
        <dbReference type="ARBA" id="ARBA00022448"/>
    </source>
</evidence>
<dbReference type="PANTHER" id="PTHR43029:SF24">
    <property type="entry name" value="AMMONIUM TRANSPORTER 2 MEMBER 3"/>
    <property type="match status" value="1"/>
</dbReference>
<dbReference type="FunFam" id="1.10.3430.10:FF:000005">
    <property type="entry name" value="Ammonium transporter"/>
    <property type="match status" value="1"/>
</dbReference>
<evidence type="ECO:0000313" key="11">
    <source>
        <dbReference type="Proteomes" id="UP000834106"/>
    </source>
</evidence>
<dbReference type="InterPro" id="IPR018047">
    <property type="entry name" value="Ammonium_transpt_CS"/>
</dbReference>
<feature type="transmembrane region" description="Helical" evidence="8">
    <location>
        <begin position="57"/>
        <end position="79"/>
    </location>
</feature>
<reference evidence="10" key="1">
    <citation type="submission" date="2023-05" db="EMBL/GenBank/DDBJ databases">
        <authorList>
            <person name="Huff M."/>
        </authorList>
    </citation>
    <scope>NUCLEOTIDE SEQUENCE</scope>
</reference>
<evidence type="ECO:0000259" key="9">
    <source>
        <dbReference type="Pfam" id="PF00909"/>
    </source>
</evidence>
<keyword evidence="5 8" id="KW-1133">Transmembrane helix</keyword>
<feature type="transmembrane region" description="Helical" evidence="8">
    <location>
        <begin position="146"/>
        <end position="167"/>
    </location>
</feature>
<dbReference type="EMBL" id="OU503043">
    <property type="protein sequence ID" value="CAI9767069.1"/>
    <property type="molecule type" value="Genomic_DNA"/>
</dbReference>
<gene>
    <name evidence="10" type="ORF">FPE_LOCUS14499</name>
</gene>
<dbReference type="InterPro" id="IPR024041">
    <property type="entry name" value="NH4_transpt_AmtB-like_dom"/>
</dbReference>
<feature type="transmembrane region" description="Helical" evidence="8">
    <location>
        <begin position="333"/>
        <end position="354"/>
    </location>
</feature>
<dbReference type="PANTHER" id="PTHR43029">
    <property type="entry name" value="AMMONIUM TRANSPORTER MEP2"/>
    <property type="match status" value="1"/>
</dbReference>
<evidence type="ECO:0000256" key="4">
    <source>
        <dbReference type="ARBA" id="ARBA00022692"/>
    </source>
</evidence>
<keyword evidence="3 8" id="KW-0813">Transport</keyword>
<proteinExistence type="inferred from homology"/>
<organism evidence="10 11">
    <name type="scientific">Fraxinus pennsylvanica</name>
    <dbReference type="NCBI Taxonomy" id="56036"/>
    <lineage>
        <taxon>Eukaryota</taxon>
        <taxon>Viridiplantae</taxon>
        <taxon>Streptophyta</taxon>
        <taxon>Embryophyta</taxon>
        <taxon>Tracheophyta</taxon>
        <taxon>Spermatophyta</taxon>
        <taxon>Magnoliopsida</taxon>
        <taxon>eudicotyledons</taxon>
        <taxon>Gunneridae</taxon>
        <taxon>Pentapetalae</taxon>
        <taxon>asterids</taxon>
        <taxon>lamiids</taxon>
        <taxon>Lamiales</taxon>
        <taxon>Oleaceae</taxon>
        <taxon>Oleeae</taxon>
        <taxon>Fraxinus</taxon>
    </lineage>
</organism>
<accession>A0AAD1ZCR2</accession>
<dbReference type="GO" id="GO:0008519">
    <property type="term" value="F:ammonium channel activity"/>
    <property type="evidence" value="ECO:0007669"/>
    <property type="project" value="InterPro"/>
</dbReference>
<dbReference type="PROSITE" id="PS01219">
    <property type="entry name" value="AMMONIUM_TRANSP"/>
    <property type="match status" value="1"/>
</dbReference>
<feature type="transmembrane region" description="Helical" evidence="8">
    <location>
        <begin position="179"/>
        <end position="201"/>
    </location>
</feature>
<keyword evidence="4 8" id="KW-0812">Transmembrane</keyword>
<feature type="transmembrane region" description="Helical" evidence="8">
    <location>
        <begin position="276"/>
        <end position="294"/>
    </location>
</feature>
<dbReference type="InterPro" id="IPR001905">
    <property type="entry name" value="Ammonium_transpt"/>
</dbReference>
<evidence type="ECO:0000256" key="2">
    <source>
        <dbReference type="ARBA" id="ARBA00005887"/>
    </source>
</evidence>
<dbReference type="Gene3D" id="1.10.3430.10">
    <property type="entry name" value="Ammonium transporter AmtB like domains"/>
    <property type="match status" value="1"/>
</dbReference>
<dbReference type="InterPro" id="IPR002229">
    <property type="entry name" value="RhesusRHD"/>
</dbReference>
<dbReference type="AlphaFoldDB" id="A0AAD1ZCR2"/>
<evidence type="ECO:0000256" key="5">
    <source>
        <dbReference type="ARBA" id="ARBA00022989"/>
    </source>
</evidence>
<feature type="domain" description="Ammonium transporter AmtB-like" evidence="9">
    <location>
        <begin position="28"/>
        <end position="444"/>
    </location>
</feature>
<evidence type="ECO:0000313" key="10">
    <source>
        <dbReference type="EMBL" id="CAI9767069.1"/>
    </source>
</evidence>
<dbReference type="SUPFAM" id="SSF111352">
    <property type="entry name" value="Ammonium transporter"/>
    <property type="match status" value="1"/>
</dbReference>
<keyword evidence="7 8" id="KW-0924">Ammonia transport</keyword>
<sequence>MNDNSPSLPVGLAFDEGSPYWLNKGDNAWQLTAATMVGLQSVPGLVILYGSMVKKKWAVNSAFMALYAFAAVLICWVLWGYHMSFGTPMISMLGKPDQAMTEEFLLRQYQRSFLPTVDYVFYQFAFAAITVILLAGSLLGRMNFYAWMLFVPLWLTFSYTVGAYTIWGSGFLNDFLIDFSGGYVIHLSSGVAGFTAAYWVGPRHSHDRQHFPPNNIIHMLGGAGFLWMGWTGFNGGSPLAANKITSLAILNTHICTAMSLLVWLSLDIIFYFKSSVIGAVQGMITGLVCITPAAGIVDTWAAIIMGALSGSIPWYTMMVLHKKSAFFQQVDDTLGVFHTHAVAGLLGGILSGLFAQPDLLDIFYISARRVPGPGFVYGIVNGGEKFQRGLRQLGYQLLGALFITAWNVVVTSLICILISRIIKLRMDEDDLEIGDDAVHGEEAYALWGDGERDPPPLRFRMTPKVPSFCRRHGMNPEIPTEQADNQQKVLSRAASLETTPLGLE</sequence>
<comment type="similarity">
    <text evidence="2 8">Belongs to the ammonia transporter channel (TC 1.A.11.2) family.</text>
</comment>
<dbReference type="Pfam" id="PF00909">
    <property type="entry name" value="Ammonium_transp"/>
    <property type="match status" value="1"/>
</dbReference>
<evidence type="ECO:0000256" key="8">
    <source>
        <dbReference type="RuleBase" id="RU362002"/>
    </source>
</evidence>
<feature type="transmembrane region" description="Helical" evidence="8">
    <location>
        <begin position="300"/>
        <end position="321"/>
    </location>
</feature>
<protein>
    <recommendedName>
        <fullName evidence="8">Ammonium transporter</fullName>
    </recommendedName>
</protein>
<evidence type="ECO:0000256" key="6">
    <source>
        <dbReference type="ARBA" id="ARBA00023136"/>
    </source>
</evidence>
<dbReference type="Proteomes" id="UP000834106">
    <property type="component" value="Chromosome 8"/>
</dbReference>
<feature type="transmembrane region" description="Helical" evidence="8">
    <location>
        <begin position="244"/>
        <end position="264"/>
    </location>
</feature>
<feature type="transmembrane region" description="Helical" evidence="8">
    <location>
        <begin position="119"/>
        <end position="139"/>
    </location>
</feature>
<evidence type="ECO:0000256" key="1">
    <source>
        <dbReference type="ARBA" id="ARBA00004651"/>
    </source>
</evidence>
<name>A0AAD1ZCR2_9LAMI</name>
<comment type="subcellular location">
    <subcellularLocation>
        <location evidence="1 8">Cell membrane</location>
        <topology evidence="1 8">Multi-pass membrane protein</topology>
    </subcellularLocation>
</comment>
<keyword evidence="11" id="KW-1185">Reference proteome</keyword>
<feature type="transmembrane region" description="Helical" evidence="8">
    <location>
        <begin position="395"/>
        <end position="418"/>
    </location>
</feature>
<keyword evidence="6 8" id="KW-0472">Membrane</keyword>
<feature type="transmembrane region" description="Helical" evidence="8">
    <location>
        <begin position="213"/>
        <end position="232"/>
    </location>
</feature>
<dbReference type="PRINTS" id="PR00342">
    <property type="entry name" value="RHESUSRHD"/>
</dbReference>
<dbReference type="NCBIfam" id="TIGR00836">
    <property type="entry name" value="amt"/>
    <property type="match status" value="1"/>
</dbReference>
<feature type="transmembrane region" description="Helical" evidence="8">
    <location>
        <begin position="28"/>
        <end position="50"/>
    </location>
</feature>
<evidence type="ECO:0000256" key="7">
    <source>
        <dbReference type="ARBA" id="ARBA00023177"/>
    </source>
</evidence>